<dbReference type="InterPro" id="IPR003877">
    <property type="entry name" value="SPRY_dom"/>
</dbReference>
<evidence type="ECO:0000313" key="4">
    <source>
        <dbReference type="Proteomes" id="UP000887572"/>
    </source>
</evidence>
<feature type="region of interest" description="Disordered" evidence="2">
    <location>
        <begin position="1"/>
        <end position="23"/>
    </location>
</feature>
<dbReference type="SMART" id="SM00449">
    <property type="entry name" value="SPRY"/>
    <property type="match status" value="1"/>
</dbReference>
<dbReference type="AlphaFoldDB" id="A0A914IFG7"/>
<dbReference type="SUPFAM" id="SSF49899">
    <property type="entry name" value="Concanavalin A-like lectins/glucanases"/>
    <property type="match status" value="1"/>
</dbReference>
<evidence type="ECO:0000259" key="3">
    <source>
        <dbReference type="PROSITE" id="PS50188"/>
    </source>
</evidence>
<dbReference type="PANTHER" id="PTHR12864">
    <property type="entry name" value="RAN BINDING PROTEIN 9-RELATED"/>
    <property type="match status" value="1"/>
</dbReference>
<dbReference type="InterPro" id="IPR013320">
    <property type="entry name" value="ConA-like_dom_sf"/>
</dbReference>
<accession>A0A914IFG7</accession>
<organism evidence="4 5">
    <name type="scientific">Globodera rostochiensis</name>
    <name type="common">Golden nematode worm</name>
    <name type="synonym">Heterodera rostochiensis</name>
    <dbReference type="NCBI Taxonomy" id="31243"/>
    <lineage>
        <taxon>Eukaryota</taxon>
        <taxon>Metazoa</taxon>
        <taxon>Ecdysozoa</taxon>
        <taxon>Nematoda</taxon>
        <taxon>Chromadorea</taxon>
        <taxon>Rhabditida</taxon>
        <taxon>Tylenchina</taxon>
        <taxon>Tylenchomorpha</taxon>
        <taxon>Tylenchoidea</taxon>
        <taxon>Heteroderidae</taxon>
        <taxon>Heteroderinae</taxon>
        <taxon>Globodera</taxon>
    </lineage>
</organism>
<dbReference type="CDD" id="cd12885">
    <property type="entry name" value="SPRY_RanBP_like"/>
    <property type="match status" value="1"/>
</dbReference>
<evidence type="ECO:0000256" key="2">
    <source>
        <dbReference type="SAM" id="MobiDB-lite"/>
    </source>
</evidence>
<evidence type="ECO:0000256" key="1">
    <source>
        <dbReference type="SAM" id="Coils"/>
    </source>
</evidence>
<dbReference type="Gene3D" id="2.60.120.920">
    <property type="match status" value="1"/>
</dbReference>
<name>A0A914IFG7_GLORO</name>
<sequence length="605" mass="68745">MPISAESITGEGDITADQDNLGPSEELRLLRARIAQLERQQSTNSPTSSANFNLLEAAAGDRGKIAAEHGGGNESAAAKGGQQTNTDQLLEMKEELKNTKESFDKKFEQMEALQTKMEKYQNKQQQTIDELTEKLKVSIDQLSLKHQEHEELLNAHKNLMEEKIDWLNEDQQKLVSIDQFSLKHQEHEELLNAHKNLMEEKIDWLNEDQQKLVSIDQFLLIRQELSTDHKNLIEEMKEQRKMDALNQQKETNDQIDSLNKDQQEQFEAAKCVERDRVAQLETDVGRLAEEQNRKLNELGNDVNEELELVAEMFAKMEKYQEQQQHNIDALTGGHQGNVEQQNKSREMNESLNSIQAMVVAELEQHKLSNANKFAEIEQQNALQQENVVMMEQYQKEQQLNIVDLQKTVAALREIGLTPQQNRWDSAVCHPSLALIGPEQLIVQYNGEDSGWSSVMAQKPMSKNAYGISYFEITILEKTIGTIHIGLATKRMPLNKYVRDYEGTYGYGNFGVFWGHEVDGCHHRLLSGRPWTDGKPKFDVGDVVGCGVNLATRQIIYTKNGERLDNFNLFVASAADLFPFVTLGRPGTKISANFGPNFQFNISDGI</sequence>
<dbReference type="InterPro" id="IPR043136">
    <property type="entry name" value="B30.2/SPRY_sf"/>
</dbReference>
<feature type="coiled-coil region" evidence="1">
    <location>
        <begin position="86"/>
        <end position="322"/>
    </location>
</feature>
<proteinExistence type="predicted"/>
<keyword evidence="4" id="KW-1185">Reference proteome</keyword>
<dbReference type="InterPro" id="IPR050618">
    <property type="entry name" value="Ubq-SigPath_Reg"/>
</dbReference>
<dbReference type="InterPro" id="IPR001870">
    <property type="entry name" value="B30.2/SPRY"/>
</dbReference>
<evidence type="ECO:0000313" key="5">
    <source>
        <dbReference type="WBParaSite" id="Gr19_v10_g9754.t1"/>
    </source>
</evidence>
<dbReference type="Proteomes" id="UP000887572">
    <property type="component" value="Unplaced"/>
</dbReference>
<dbReference type="WBParaSite" id="Gr19_v10_g9754.t1">
    <property type="protein sequence ID" value="Gr19_v10_g9754.t1"/>
    <property type="gene ID" value="Gr19_v10_g9754"/>
</dbReference>
<feature type="domain" description="B30.2/SPRY" evidence="3">
    <location>
        <begin position="400"/>
        <end position="598"/>
    </location>
</feature>
<protein>
    <submittedName>
        <fullName evidence="5">B30.2/SPRY domain-containing protein</fullName>
    </submittedName>
</protein>
<dbReference type="InterPro" id="IPR044736">
    <property type="entry name" value="Gid1/RanBPM/SPLA_SPRY"/>
</dbReference>
<reference evidence="5" key="1">
    <citation type="submission" date="2022-11" db="UniProtKB">
        <authorList>
            <consortium name="WormBaseParasite"/>
        </authorList>
    </citation>
    <scope>IDENTIFICATION</scope>
</reference>
<dbReference type="Pfam" id="PF00622">
    <property type="entry name" value="SPRY"/>
    <property type="match status" value="1"/>
</dbReference>
<keyword evidence="1" id="KW-0175">Coiled coil</keyword>
<dbReference type="PROSITE" id="PS50188">
    <property type="entry name" value="B302_SPRY"/>
    <property type="match status" value="1"/>
</dbReference>